<dbReference type="Pfam" id="PF01428">
    <property type="entry name" value="zf-AN1"/>
    <property type="match status" value="1"/>
</dbReference>
<dbReference type="EMBL" id="DQ491002">
    <property type="protein sequence ID" value="ABT15225.1"/>
    <property type="molecule type" value="Genomic_DNA"/>
</dbReference>
<evidence type="ECO:0000256" key="3">
    <source>
        <dbReference type="ARBA" id="ARBA00022833"/>
    </source>
</evidence>
<dbReference type="InterPro" id="IPR050652">
    <property type="entry name" value="AN1_A20_ZnFinger"/>
</dbReference>
<dbReference type="InterPro" id="IPR035896">
    <property type="entry name" value="AN1-like_Znf"/>
</dbReference>
<evidence type="ECO:0000256" key="1">
    <source>
        <dbReference type="ARBA" id="ARBA00022723"/>
    </source>
</evidence>
<organism evidence="5 6">
    <name type="scientific">Paramecium bursaria Chlorella virus NY2A</name>
    <name type="common">PBCV-NY2A</name>
    <dbReference type="NCBI Taxonomy" id="46021"/>
    <lineage>
        <taxon>Viruses</taxon>
        <taxon>Varidnaviria</taxon>
        <taxon>Bamfordvirae</taxon>
        <taxon>Nucleocytoviricota</taxon>
        <taxon>Megaviricetes</taxon>
        <taxon>Algavirales</taxon>
        <taxon>Phycodnaviridae</taxon>
        <taxon>Chlorovirus</taxon>
        <taxon>Chlorovirus americanus</taxon>
    </lineage>
</organism>
<protein>
    <submittedName>
        <fullName evidence="5">Uncharacterized protein B826L</fullName>
    </submittedName>
</protein>
<dbReference type="RefSeq" id="YP_001498022.1">
    <property type="nucleotide sequence ID" value="NC_009898.1"/>
</dbReference>
<name>A7IY01_PBCVN</name>
<dbReference type="InterPro" id="IPR000058">
    <property type="entry name" value="Znf_AN1"/>
</dbReference>
<proteinExistence type="predicted"/>
<reference evidence="5 6" key="1">
    <citation type="journal article" date="2007" name="Virology">
        <title>Sequence and annotation of the 369-kb NY-2A and the 345-kb AR158 viruses that infect Chlorella NC64A.</title>
        <authorList>
            <person name="Fitzgerald L.A."/>
            <person name="Graves M.V."/>
            <person name="Li X."/>
            <person name="Feldblyum T."/>
            <person name="Nierman W.C."/>
            <person name="Van Etten J.L."/>
        </authorList>
    </citation>
    <scope>NUCLEOTIDE SEQUENCE [LARGE SCALE GENOMIC DNA]</scope>
    <source>
        <strain evidence="5 6">NY-2A</strain>
    </source>
</reference>
<sequence length="67" mass="7582">MTSSSIHQMSRCEICRKKTGLLGFVCKCGHTFCEKHRLMESHSCPTLQAKESIILEKVVADKLANRM</sequence>
<dbReference type="PANTHER" id="PTHR10634">
    <property type="entry name" value="AN1-TYPE ZINC FINGER PROTEIN"/>
    <property type="match status" value="1"/>
</dbReference>
<dbReference type="SUPFAM" id="SSF118310">
    <property type="entry name" value="AN1-like Zinc finger"/>
    <property type="match status" value="1"/>
</dbReference>
<keyword evidence="2" id="KW-0863">Zinc-finger</keyword>
<dbReference type="Proteomes" id="UP000202419">
    <property type="component" value="Segment"/>
</dbReference>
<dbReference type="SMART" id="SM00154">
    <property type="entry name" value="ZnF_AN1"/>
    <property type="match status" value="1"/>
</dbReference>
<evidence type="ECO:0000313" key="6">
    <source>
        <dbReference type="Proteomes" id="UP000202419"/>
    </source>
</evidence>
<accession>A7IY01</accession>
<feature type="domain" description="AN1-type" evidence="4">
    <location>
        <begin position="6"/>
        <end position="52"/>
    </location>
</feature>
<dbReference type="PANTHER" id="PTHR10634:SF124">
    <property type="entry name" value="ZINC FINGER A20 AND AN1 DOMAIN-CONTAINING STRESS-ASSOCIATED PROTEIN 8-RELATED"/>
    <property type="match status" value="1"/>
</dbReference>
<gene>
    <name evidence="5" type="primary">B826L</name>
    <name evidence="5" type="ORF">NY2A_B826L</name>
</gene>
<dbReference type="OrthoDB" id="29311at10239"/>
<dbReference type="GO" id="GO:0008270">
    <property type="term" value="F:zinc ion binding"/>
    <property type="evidence" value="ECO:0007669"/>
    <property type="project" value="UniProtKB-KW"/>
</dbReference>
<keyword evidence="1" id="KW-0479">Metal-binding</keyword>
<evidence type="ECO:0000256" key="2">
    <source>
        <dbReference type="ARBA" id="ARBA00022771"/>
    </source>
</evidence>
<organismHost>
    <name type="scientific">Chlorella</name>
    <dbReference type="NCBI Taxonomy" id="3071"/>
</organismHost>
<dbReference type="Gene3D" id="4.10.1110.10">
    <property type="entry name" value="AN1-like Zinc finger"/>
    <property type="match status" value="1"/>
</dbReference>
<dbReference type="GeneID" id="5659027"/>
<keyword evidence="3" id="KW-0862">Zinc</keyword>
<evidence type="ECO:0000259" key="4">
    <source>
        <dbReference type="PROSITE" id="PS51039"/>
    </source>
</evidence>
<keyword evidence="6" id="KW-1185">Reference proteome</keyword>
<evidence type="ECO:0000313" key="5">
    <source>
        <dbReference type="EMBL" id="ABT15225.1"/>
    </source>
</evidence>
<dbReference type="PROSITE" id="PS51039">
    <property type="entry name" value="ZF_AN1"/>
    <property type="match status" value="1"/>
</dbReference>
<dbReference type="KEGG" id="vg:5659027"/>